<sequence>MFTVLSIQESREVIGGNPYIWQCWDTKGKEYWDTEPNTAGCKNSVTGEWKTGKKSQRKGKK</sequence>
<feature type="region of interest" description="Disordered" evidence="1">
    <location>
        <begin position="42"/>
        <end position="61"/>
    </location>
</feature>
<protein>
    <submittedName>
        <fullName evidence="2">Uncharacterized protein</fullName>
    </submittedName>
</protein>
<reference evidence="2 3" key="1">
    <citation type="submission" date="2020-10" db="EMBL/GenBank/DDBJ databases">
        <title>Genomic characterization of underground lake bacteria from Wind Cave National Park: Insight into the archetypical LuxI/LuxR and identification of LuxR solos.</title>
        <authorList>
            <person name="Wengert P.C."/>
            <person name="Savka M.A."/>
        </authorList>
    </citation>
    <scope>NUCLEOTIDE SEQUENCE [LARGE SCALE GENOMIC DNA]</scope>
    <source>
        <strain evidence="2 3">SD316</strain>
    </source>
</reference>
<keyword evidence="3" id="KW-1185">Reference proteome</keyword>
<gene>
    <name evidence="2" type="ORF">IPV26_21730</name>
</gene>
<accession>A0ABS3K5V6</accession>
<dbReference type="Proteomes" id="UP000718278">
    <property type="component" value="Unassembled WGS sequence"/>
</dbReference>
<name>A0ABS3K5V6_9HYPH</name>
<evidence type="ECO:0000313" key="3">
    <source>
        <dbReference type="Proteomes" id="UP000718278"/>
    </source>
</evidence>
<feature type="compositionally biased region" description="Basic residues" evidence="1">
    <location>
        <begin position="52"/>
        <end position="61"/>
    </location>
</feature>
<evidence type="ECO:0000313" key="2">
    <source>
        <dbReference type="EMBL" id="MBO1042285.1"/>
    </source>
</evidence>
<dbReference type="EMBL" id="JADIJS010000009">
    <property type="protein sequence ID" value="MBO1042285.1"/>
    <property type="molecule type" value="Genomic_DNA"/>
</dbReference>
<proteinExistence type="predicted"/>
<comment type="caution">
    <text evidence="2">The sequence shown here is derived from an EMBL/GenBank/DDBJ whole genome shotgun (WGS) entry which is preliminary data.</text>
</comment>
<organism evidence="2 3">
    <name type="scientific">Brucella pituitosa</name>
    <dbReference type="NCBI Taxonomy" id="571256"/>
    <lineage>
        <taxon>Bacteria</taxon>
        <taxon>Pseudomonadati</taxon>
        <taxon>Pseudomonadota</taxon>
        <taxon>Alphaproteobacteria</taxon>
        <taxon>Hyphomicrobiales</taxon>
        <taxon>Brucellaceae</taxon>
        <taxon>Brucella/Ochrobactrum group</taxon>
        <taxon>Brucella</taxon>
    </lineage>
</organism>
<evidence type="ECO:0000256" key="1">
    <source>
        <dbReference type="SAM" id="MobiDB-lite"/>
    </source>
</evidence>
<dbReference type="RefSeq" id="WP_207490310.1">
    <property type="nucleotide sequence ID" value="NZ_JADIJS010000009.1"/>
</dbReference>